<dbReference type="Gene3D" id="2.40.50.120">
    <property type="match status" value="1"/>
</dbReference>
<protein>
    <recommendedName>
        <fullName evidence="4">MD-2-related lipid-recognition domain-containing protein</fullName>
    </recommendedName>
</protein>
<dbReference type="AlphaFoldDB" id="A0AAE0RUJ6"/>
<dbReference type="EMBL" id="JAEAOA010001338">
    <property type="protein sequence ID" value="KAK3579798.1"/>
    <property type="molecule type" value="Genomic_DNA"/>
</dbReference>
<keyword evidence="1" id="KW-0732">Signal</keyword>
<sequence>MDSLIMMFLSMLLLSTAFHGVFSCTCHEIDWKTLMCPEETGIVIQASVINAGPVNNYAVYFMHEAKLYKAKPKKFSYPVENFFTLATPINCSLPFHKYYTYIIYGNIDENGILQTNRCLAERFDNDFYDKSGREKISHILSGRFTEGCRGQG</sequence>
<reference evidence="2" key="1">
    <citation type="journal article" date="2021" name="Genome Biol. Evol.">
        <title>A High-Quality Reference Genome for a Parasitic Bivalve with Doubly Uniparental Inheritance (Bivalvia: Unionida).</title>
        <authorList>
            <person name="Smith C.H."/>
        </authorList>
    </citation>
    <scope>NUCLEOTIDE SEQUENCE</scope>
    <source>
        <strain evidence="2">CHS0354</strain>
    </source>
</reference>
<evidence type="ECO:0000256" key="1">
    <source>
        <dbReference type="SAM" id="SignalP"/>
    </source>
</evidence>
<evidence type="ECO:0000313" key="2">
    <source>
        <dbReference type="EMBL" id="KAK3579798.1"/>
    </source>
</evidence>
<gene>
    <name evidence="2" type="ORF">CHS0354_022107</name>
</gene>
<accession>A0AAE0RUJ6</accession>
<reference evidence="2" key="3">
    <citation type="submission" date="2023-05" db="EMBL/GenBank/DDBJ databases">
        <authorList>
            <person name="Smith C.H."/>
        </authorList>
    </citation>
    <scope>NUCLEOTIDE SEQUENCE</scope>
    <source>
        <strain evidence="2">CHS0354</strain>
        <tissue evidence="2">Mantle</tissue>
    </source>
</reference>
<dbReference type="SUPFAM" id="SSF50242">
    <property type="entry name" value="TIMP-like"/>
    <property type="match status" value="1"/>
</dbReference>
<organism evidence="2 3">
    <name type="scientific">Potamilus streckersoni</name>
    <dbReference type="NCBI Taxonomy" id="2493646"/>
    <lineage>
        <taxon>Eukaryota</taxon>
        <taxon>Metazoa</taxon>
        <taxon>Spiralia</taxon>
        <taxon>Lophotrochozoa</taxon>
        <taxon>Mollusca</taxon>
        <taxon>Bivalvia</taxon>
        <taxon>Autobranchia</taxon>
        <taxon>Heteroconchia</taxon>
        <taxon>Palaeoheterodonta</taxon>
        <taxon>Unionida</taxon>
        <taxon>Unionoidea</taxon>
        <taxon>Unionidae</taxon>
        <taxon>Ambleminae</taxon>
        <taxon>Lampsilini</taxon>
        <taxon>Potamilus</taxon>
    </lineage>
</organism>
<proteinExistence type="predicted"/>
<dbReference type="InterPro" id="IPR008993">
    <property type="entry name" value="TIMP-like_OB-fold"/>
</dbReference>
<feature type="chain" id="PRO_5042192881" description="MD-2-related lipid-recognition domain-containing protein" evidence="1">
    <location>
        <begin position="24"/>
        <end position="152"/>
    </location>
</feature>
<evidence type="ECO:0008006" key="4">
    <source>
        <dbReference type="Google" id="ProtNLM"/>
    </source>
</evidence>
<dbReference type="Proteomes" id="UP001195483">
    <property type="component" value="Unassembled WGS sequence"/>
</dbReference>
<evidence type="ECO:0000313" key="3">
    <source>
        <dbReference type="Proteomes" id="UP001195483"/>
    </source>
</evidence>
<comment type="caution">
    <text evidence="2">The sequence shown here is derived from an EMBL/GenBank/DDBJ whole genome shotgun (WGS) entry which is preliminary data.</text>
</comment>
<reference evidence="2" key="2">
    <citation type="journal article" date="2021" name="Genome Biol. Evol.">
        <title>Developing a high-quality reference genome for a parasitic bivalve with doubly uniparental inheritance (Bivalvia: Unionida).</title>
        <authorList>
            <person name="Smith C.H."/>
        </authorList>
    </citation>
    <scope>NUCLEOTIDE SEQUENCE</scope>
    <source>
        <strain evidence="2">CHS0354</strain>
        <tissue evidence="2">Mantle</tissue>
    </source>
</reference>
<name>A0AAE0RUJ6_9BIVA</name>
<keyword evidence="3" id="KW-1185">Reference proteome</keyword>
<feature type="signal peptide" evidence="1">
    <location>
        <begin position="1"/>
        <end position="23"/>
    </location>
</feature>